<accession>A0A3M8HAX0</accession>
<organism evidence="1 2">
    <name type="scientific">Lysinibacillus halotolerans</name>
    <dbReference type="NCBI Taxonomy" id="1368476"/>
    <lineage>
        <taxon>Bacteria</taxon>
        <taxon>Bacillati</taxon>
        <taxon>Bacillota</taxon>
        <taxon>Bacilli</taxon>
        <taxon>Bacillales</taxon>
        <taxon>Bacillaceae</taxon>
        <taxon>Lysinibacillus</taxon>
    </lineage>
</organism>
<comment type="caution">
    <text evidence="1">The sequence shown here is derived from an EMBL/GenBank/DDBJ whole genome shotgun (WGS) entry which is preliminary data.</text>
</comment>
<proteinExistence type="predicted"/>
<dbReference type="RefSeq" id="WP_122971650.1">
    <property type="nucleotide sequence ID" value="NZ_RHLQ01000014.1"/>
</dbReference>
<evidence type="ECO:0000313" key="2">
    <source>
        <dbReference type="Proteomes" id="UP000279909"/>
    </source>
</evidence>
<gene>
    <name evidence="1" type="ORF">EC501_07325</name>
</gene>
<name>A0A3M8HAX0_9BACI</name>
<evidence type="ECO:0000313" key="1">
    <source>
        <dbReference type="EMBL" id="RNC99551.1"/>
    </source>
</evidence>
<sequence>MAVLNNELLNRLNTLKPQNKELLKEFLLRINRAQTSAERTDAVAQLRARIREYVAEEMKN</sequence>
<dbReference type="Proteomes" id="UP000279909">
    <property type="component" value="Unassembled WGS sequence"/>
</dbReference>
<dbReference type="EMBL" id="RHLQ01000014">
    <property type="protein sequence ID" value="RNC99551.1"/>
    <property type="molecule type" value="Genomic_DNA"/>
</dbReference>
<protein>
    <submittedName>
        <fullName evidence="1">Uncharacterized protein</fullName>
    </submittedName>
</protein>
<reference evidence="1 2" key="1">
    <citation type="journal article" date="2014" name="Int. J. Syst. Evol. Microbiol.">
        <title>Lysinibacillus halotolerans sp. nov., isolated from saline-alkaline soil.</title>
        <authorList>
            <person name="Kong D."/>
            <person name="Wang Y."/>
            <person name="Zhao B."/>
            <person name="Li Y."/>
            <person name="Song J."/>
            <person name="Zhai Y."/>
            <person name="Zhang C."/>
            <person name="Wang H."/>
            <person name="Chen X."/>
            <person name="Zhao B."/>
            <person name="Ruan Z."/>
        </authorList>
    </citation>
    <scope>NUCLEOTIDE SEQUENCE [LARGE SCALE GENOMIC DNA]</scope>
    <source>
        <strain evidence="1 2">MCCC 1A12703</strain>
    </source>
</reference>
<dbReference type="AlphaFoldDB" id="A0A3M8HAX0"/>
<keyword evidence="2" id="KW-1185">Reference proteome</keyword>